<evidence type="ECO:0008006" key="3">
    <source>
        <dbReference type="Google" id="ProtNLM"/>
    </source>
</evidence>
<gene>
    <name evidence="1" type="ORF">OSTQU699_LOCUS9513</name>
</gene>
<comment type="caution">
    <text evidence="1">The sequence shown here is derived from an EMBL/GenBank/DDBJ whole genome shotgun (WGS) entry which is preliminary data.</text>
</comment>
<reference evidence="1" key="1">
    <citation type="submission" date="2020-12" db="EMBL/GenBank/DDBJ databases">
        <authorList>
            <person name="Iha C."/>
        </authorList>
    </citation>
    <scope>NUCLEOTIDE SEQUENCE</scope>
</reference>
<accession>A0A8S1JDA3</accession>
<evidence type="ECO:0000313" key="1">
    <source>
        <dbReference type="EMBL" id="CAD7704156.1"/>
    </source>
</evidence>
<dbReference type="EMBL" id="CAJHUC010002668">
    <property type="protein sequence ID" value="CAD7704156.1"/>
    <property type="molecule type" value="Genomic_DNA"/>
</dbReference>
<keyword evidence="2" id="KW-1185">Reference proteome</keyword>
<sequence>MVYLNDDFEGGATNFLKDVAPLQSNEERRPRATPDQIRHKVMPEAGTAIIFNHRLLHEGETVTAGVKYMLRSDVMYTRVVGEDMDPNDRDALLLFRNAQAAEAEGEMGTAASLYRRAFKMSPRLAEAYGDDSS</sequence>
<proteinExistence type="predicted"/>
<dbReference type="AlphaFoldDB" id="A0A8S1JDA3"/>
<dbReference type="Proteomes" id="UP000708148">
    <property type="component" value="Unassembled WGS sequence"/>
</dbReference>
<evidence type="ECO:0000313" key="2">
    <source>
        <dbReference type="Proteomes" id="UP000708148"/>
    </source>
</evidence>
<dbReference type="Gene3D" id="2.60.120.620">
    <property type="entry name" value="q2cbj1_9rhob like domain"/>
    <property type="match status" value="1"/>
</dbReference>
<dbReference type="OrthoDB" id="69177at2759"/>
<name>A0A8S1JDA3_9CHLO</name>
<organism evidence="1 2">
    <name type="scientific">Ostreobium quekettii</name>
    <dbReference type="NCBI Taxonomy" id="121088"/>
    <lineage>
        <taxon>Eukaryota</taxon>
        <taxon>Viridiplantae</taxon>
        <taxon>Chlorophyta</taxon>
        <taxon>core chlorophytes</taxon>
        <taxon>Ulvophyceae</taxon>
        <taxon>TCBD clade</taxon>
        <taxon>Bryopsidales</taxon>
        <taxon>Ostreobineae</taxon>
        <taxon>Ostreobiaceae</taxon>
        <taxon>Ostreobium</taxon>
    </lineage>
</organism>
<protein>
    <recommendedName>
        <fullName evidence="3">Prolyl 4-hydroxylase alpha subunit Fe(2+) 2OG dioxygenase domain-containing protein</fullName>
    </recommendedName>
</protein>